<name>A0AAW6R0J7_9GAMM</name>
<organism evidence="1">
    <name type="scientific">Shewanella xiamenensis</name>
    <dbReference type="NCBI Taxonomy" id="332186"/>
    <lineage>
        <taxon>Bacteria</taxon>
        <taxon>Pseudomonadati</taxon>
        <taxon>Pseudomonadota</taxon>
        <taxon>Gammaproteobacteria</taxon>
        <taxon>Alteromonadales</taxon>
        <taxon>Shewanellaceae</taxon>
        <taxon>Shewanella</taxon>
    </lineage>
</organism>
<gene>
    <name evidence="1" type="ORF">E2650_16135</name>
</gene>
<accession>A0AAW6R0J7</accession>
<reference evidence="1" key="1">
    <citation type="journal article" date="2019" name="Int J Environ Res Public Health">
        <title>Characterization of Chromosome-Mediated BlaOXA-894 in Shewanella xiamenensis Isolated from Pig Wastewater.</title>
        <authorList>
            <person name="Zou H."/>
            <person name="Zhou Z."/>
            <person name="Xia H."/>
            <person name="Zhao Q."/>
            <person name="Li X."/>
        </authorList>
    </citation>
    <scope>NUCLEOTIDE SEQUENCE</scope>
    <source>
        <strain evidence="1">2015oxa</strain>
    </source>
</reference>
<keyword evidence="1" id="KW-0378">Hydrolase</keyword>
<protein>
    <submittedName>
        <fullName evidence="1">Alpha/beta hydrolase</fullName>
    </submittedName>
</protein>
<dbReference type="GO" id="GO:0016787">
    <property type="term" value="F:hydrolase activity"/>
    <property type="evidence" value="ECO:0007669"/>
    <property type="project" value="UniProtKB-KW"/>
</dbReference>
<reference evidence="1" key="2">
    <citation type="submission" date="2019-04" db="EMBL/GenBank/DDBJ databases">
        <authorList>
            <person name="Zou H."/>
        </authorList>
    </citation>
    <scope>NUCLEOTIDE SEQUENCE</scope>
    <source>
        <strain evidence="1">2015oxa</strain>
    </source>
</reference>
<proteinExistence type="predicted"/>
<comment type="caution">
    <text evidence="1">The sequence shown here is derived from an EMBL/GenBank/DDBJ whole genome shotgun (WGS) entry which is preliminary data.</text>
</comment>
<dbReference type="AlphaFoldDB" id="A0AAW6R0J7"/>
<dbReference type="Proteomes" id="UP001152518">
    <property type="component" value="Unassembled WGS sequence"/>
</dbReference>
<dbReference type="RefSeq" id="WP_037422687.1">
    <property type="nucleotide sequence ID" value="NZ_JBCASR010000034.1"/>
</dbReference>
<dbReference type="InterPro" id="IPR016035">
    <property type="entry name" value="Acyl_Trfase/lysoPLipase"/>
</dbReference>
<sequence length="352" mass="39103">MPALRFLAGPTAFNIIREQGLHPDAFTQLLAASGGPKWLGIAGLDKYLFAEFFKDRQTPLYTLGASSGAWRLACLAQQDPLQAYARLEDYYIGQRYETIPTPQEVSEQVKGIVQGILGETGGREIVNHPFIHSHLIACRAKHINRLSHRLPLAAGLAMAAATNIISRKTLGWHFERVVFSQQVAASPFKQLDDLPSQQARLTEANMDAVMLATGSIPLVLASVSRIDGAPAGQYYDGGITDYHFDLPLSHTIMGLTLYPHFYPHMSPGWFDKSLTWRRARTNYHNALVLAPSAEFVASLPFGKVPDREDFKQLDTAQRMQYWRRSVALSERLADEFAEVYAKGNVAAHLAPL</sequence>
<dbReference type="SUPFAM" id="SSF52151">
    <property type="entry name" value="FabD/lysophospholipase-like"/>
    <property type="match status" value="1"/>
</dbReference>
<evidence type="ECO:0000313" key="1">
    <source>
        <dbReference type="EMBL" id="MDG5901391.1"/>
    </source>
</evidence>
<dbReference type="EMBL" id="SUNE01000013">
    <property type="protein sequence ID" value="MDG5901391.1"/>
    <property type="molecule type" value="Genomic_DNA"/>
</dbReference>